<dbReference type="PANTHER" id="PTHR39186:SF1">
    <property type="entry name" value="DUF2071 DOMAIN-CONTAINING PROTEIN"/>
    <property type="match status" value="1"/>
</dbReference>
<dbReference type="PANTHER" id="PTHR39186">
    <property type="entry name" value="DUF2071 FAMILY PROTEIN"/>
    <property type="match status" value="1"/>
</dbReference>
<dbReference type="PATRIC" id="fig|1441095.3.peg.4497"/>
<dbReference type="InterPro" id="IPR023375">
    <property type="entry name" value="ADC_dom_sf"/>
</dbReference>
<dbReference type="AlphaFoldDB" id="A0A0M5JCP0"/>
<name>A0A0M5JCP0_9BACI</name>
<dbReference type="EMBL" id="CP012600">
    <property type="protein sequence ID" value="ALC84344.1"/>
    <property type="molecule type" value="Genomic_DNA"/>
</dbReference>
<evidence type="ECO:0000313" key="2">
    <source>
        <dbReference type="Proteomes" id="UP000067625"/>
    </source>
</evidence>
<evidence type="ECO:0000313" key="1">
    <source>
        <dbReference type="EMBL" id="ALC84344.1"/>
    </source>
</evidence>
<dbReference type="Pfam" id="PF09844">
    <property type="entry name" value="DUF2071"/>
    <property type="match status" value="1"/>
</dbReference>
<protein>
    <recommendedName>
        <fullName evidence="3">DUF2071 domain-containing protein</fullName>
    </recommendedName>
</protein>
<evidence type="ECO:0008006" key="3">
    <source>
        <dbReference type="Google" id="ProtNLM"/>
    </source>
</evidence>
<reference evidence="2" key="1">
    <citation type="submission" date="2015-08" db="EMBL/GenBank/DDBJ databases">
        <title>Genome sequencing project for genomic taxonomy and phylogenomics of Bacillus-like bacteria.</title>
        <authorList>
            <person name="Liu B."/>
            <person name="Wang J."/>
            <person name="Zhu Y."/>
            <person name="Liu G."/>
            <person name="Chen Q."/>
            <person name="Chen Z."/>
            <person name="Lan J."/>
            <person name="Che J."/>
            <person name="Ge C."/>
            <person name="Shi H."/>
            <person name="Pan Z."/>
            <person name="Liu X."/>
        </authorList>
    </citation>
    <scope>NUCLEOTIDE SEQUENCE [LARGE SCALE GENOMIC DNA]</scope>
    <source>
        <strain evidence="2">FJAT-4402</strain>
    </source>
</reference>
<dbReference type="Gene3D" id="2.40.400.10">
    <property type="entry name" value="Acetoacetate decarboxylase-like"/>
    <property type="match status" value="1"/>
</dbReference>
<proteinExistence type="predicted"/>
<dbReference type="SUPFAM" id="SSF160104">
    <property type="entry name" value="Acetoacetate decarboxylase-like"/>
    <property type="match status" value="1"/>
</dbReference>
<gene>
    <name evidence="1" type="ORF">AM592_20330</name>
</gene>
<accession>A0A0M5JCP0</accession>
<organism evidence="1 2">
    <name type="scientific">Bacillus gobiensis</name>
    <dbReference type="NCBI Taxonomy" id="1441095"/>
    <lineage>
        <taxon>Bacteria</taxon>
        <taxon>Bacillati</taxon>
        <taxon>Bacillota</taxon>
        <taxon>Bacilli</taxon>
        <taxon>Bacillales</taxon>
        <taxon>Bacillaceae</taxon>
        <taxon>Bacillus</taxon>
    </lineage>
</organism>
<dbReference type="Proteomes" id="UP000067625">
    <property type="component" value="Chromosome"/>
</dbReference>
<reference evidence="1 2" key="2">
    <citation type="journal article" date="2016" name="Int. J. Syst. Evol. Microbiol.">
        <title>Bacillus gobiensis sp. nov., isolated from a soil sample.</title>
        <authorList>
            <person name="Liu B."/>
            <person name="Liu G.H."/>
            <person name="Cetin S."/>
            <person name="Schumann P."/>
            <person name="Pan Z.Z."/>
            <person name="Chen Q.Q."/>
        </authorList>
    </citation>
    <scope>NUCLEOTIDE SEQUENCE [LARGE SCALE GENOMIC DNA]</scope>
    <source>
        <strain evidence="1 2">FJAT-4402</strain>
    </source>
</reference>
<dbReference type="InterPro" id="IPR018644">
    <property type="entry name" value="DUF2071"/>
</dbReference>
<sequence length="253" mass="29642">MTGDEKLKLNHINTSHRPFPLPKVPWILQQTWDDVLFLHWPVSEAILRDHIPAQLDLDRYEGTAWVSLVLFEVNGMRPRALPPIPFVHSFLELNVRTYVTYKGKPGIYFFSLDANSRLAVRMARIGYSLPYHLAKIELKRKTGKIEFSSSRIHKNKPKESLQTIYRPTAEGYFAKKGTLDYWLTERYCLWTQKGRRLFRTDILHEKWKLQKAEVEIQKNSMAHFLPASSLSSDPVIHYSPSKRVLFWPPLPED</sequence>
<dbReference type="STRING" id="1441095.AM592_20330"/>
<keyword evidence="2" id="KW-1185">Reference proteome</keyword>